<reference evidence="2" key="2">
    <citation type="submission" date="2021-05" db="UniProtKB">
        <authorList>
            <consortium name="EnsemblPlants"/>
        </authorList>
    </citation>
    <scope>IDENTIFICATION</scope>
    <source>
        <strain evidence="2">subsp. malaccensis</strain>
    </source>
</reference>
<dbReference type="EMBL" id="HG996469">
    <property type="protein sequence ID" value="CAG1841048.1"/>
    <property type="molecule type" value="Genomic_DNA"/>
</dbReference>
<organism evidence="2 3">
    <name type="scientific">Musa acuminata subsp. malaccensis</name>
    <name type="common">Wild banana</name>
    <name type="synonym">Musa malaccensis</name>
    <dbReference type="NCBI Taxonomy" id="214687"/>
    <lineage>
        <taxon>Eukaryota</taxon>
        <taxon>Viridiplantae</taxon>
        <taxon>Streptophyta</taxon>
        <taxon>Embryophyta</taxon>
        <taxon>Tracheophyta</taxon>
        <taxon>Spermatophyta</taxon>
        <taxon>Magnoliopsida</taxon>
        <taxon>Liliopsida</taxon>
        <taxon>Zingiberales</taxon>
        <taxon>Musaceae</taxon>
        <taxon>Musa</taxon>
    </lineage>
</organism>
<dbReference type="Proteomes" id="UP000012960">
    <property type="component" value="Unplaced"/>
</dbReference>
<dbReference type="AlphaFoldDB" id="A0A804IKG6"/>
<accession>A0A804IKG6</accession>
<evidence type="ECO:0000313" key="1">
    <source>
        <dbReference type="EMBL" id="CAG1841048.1"/>
    </source>
</evidence>
<protein>
    <submittedName>
        <fullName evidence="1">(wild Malaysian banana) hypothetical protein</fullName>
    </submittedName>
</protein>
<sequence length="67" mass="7253">MFIYDYDHCDGVGDVHDTTARGVATGPGAGKERQLGQDLCDLNHGSTQTRWKRCPHCGSSRSTSVSL</sequence>
<evidence type="ECO:0000313" key="2">
    <source>
        <dbReference type="EnsemblPlants" id="Ma04_p03070.1"/>
    </source>
</evidence>
<proteinExistence type="predicted"/>
<evidence type="ECO:0000313" key="3">
    <source>
        <dbReference type="Proteomes" id="UP000012960"/>
    </source>
</evidence>
<gene>
    <name evidence="1" type="ORF">GSMUA_108420.1</name>
</gene>
<dbReference type="Gramene" id="Ma04_t03070.1">
    <property type="protein sequence ID" value="Ma04_p03070.1"/>
    <property type="gene ID" value="Ma04_g03070"/>
</dbReference>
<dbReference type="InParanoid" id="A0A804IKG6"/>
<reference evidence="1" key="1">
    <citation type="submission" date="2021-03" db="EMBL/GenBank/DDBJ databases">
        <authorList>
            <consortium name="Genoscope - CEA"/>
            <person name="William W."/>
        </authorList>
    </citation>
    <scope>NUCLEOTIDE SEQUENCE</scope>
    <source>
        <strain evidence="1">Doubled-haploid Pahang</strain>
    </source>
</reference>
<name>A0A804IKG6_MUSAM</name>
<dbReference type="EnsemblPlants" id="Ma04_t03070.1">
    <property type="protein sequence ID" value="Ma04_p03070.1"/>
    <property type="gene ID" value="Ma04_g03070"/>
</dbReference>
<keyword evidence="3" id="KW-1185">Reference proteome</keyword>